<gene>
    <name evidence="2" type="ORF">GCK72_025023</name>
</gene>
<dbReference type="Proteomes" id="UP000483820">
    <property type="component" value="Chromosome X"/>
</dbReference>
<evidence type="ECO:0000313" key="2">
    <source>
        <dbReference type="EMBL" id="KAF1748556.1"/>
    </source>
</evidence>
<accession>A0A6A5G0S8</accession>
<dbReference type="CTD" id="9799128"/>
<feature type="domain" description="Sdz-33 F-box" evidence="1">
    <location>
        <begin position="192"/>
        <end position="257"/>
    </location>
</feature>
<dbReference type="KEGG" id="crq:GCK72_025023"/>
<dbReference type="Pfam" id="PF07735">
    <property type="entry name" value="FBA_2"/>
    <property type="match status" value="1"/>
</dbReference>
<organism evidence="2 3">
    <name type="scientific">Caenorhabditis remanei</name>
    <name type="common">Caenorhabditis vulgaris</name>
    <dbReference type="NCBI Taxonomy" id="31234"/>
    <lineage>
        <taxon>Eukaryota</taxon>
        <taxon>Metazoa</taxon>
        <taxon>Ecdysozoa</taxon>
        <taxon>Nematoda</taxon>
        <taxon>Chromadorea</taxon>
        <taxon>Rhabditida</taxon>
        <taxon>Rhabditina</taxon>
        <taxon>Rhabditomorpha</taxon>
        <taxon>Rhabditoidea</taxon>
        <taxon>Rhabditidae</taxon>
        <taxon>Peloderinae</taxon>
        <taxon>Caenorhabditis</taxon>
    </lineage>
</organism>
<sequence length="344" mass="40368">MENQVKAFPILRFPIIVIQEVVSMMNPFEILYFSLLSRIAKLIGQMCWRTSRHIDYRFDVEICKKPFIAFTKEERRWVYAISTEMDKSDQKRNWTDIELQYKYYENPIGGLKTWIQVVQKTLKATLQYIRINIDDYPTQNRVLINWIKTQTSSVEKFVIEGSKLADGDVTYFLNTITAKWGLYLDAKLSDQFTINFPRTLAAFYVHHGEWITWVQLLLIPALSISIVHSSLTPQELKVFFELWMDSKYHEKLRYMSIVLESEEHLEAIASLLHTPIDKEGSWYLDTLFFKDTIQNGVEIKRSDGATAFLGRFQSPHSEFGLIRFCLYSNGLWSVILVLRIIFGP</sequence>
<name>A0A6A5G0S8_CAERE</name>
<dbReference type="PANTHER" id="PTHR21503:SF53">
    <property type="entry name" value="F-BOX ASSOCIATED DOMAIN-CONTAINING PROTEIN-RELATED"/>
    <property type="match status" value="1"/>
</dbReference>
<proteinExistence type="predicted"/>
<evidence type="ECO:0000313" key="3">
    <source>
        <dbReference type="Proteomes" id="UP000483820"/>
    </source>
</evidence>
<dbReference type="RefSeq" id="XP_003101157.2">
    <property type="nucleotide sequence ID" value="XM_003101109.2"/>
</dbReference>
<dbReference type="EMBL" id="WUAV01000006">
    <property type="protein sequence ID" value="KAF1748556.1"/>
    <property type="molecule type" value="Genomic_DNA"/>
</dbReference>
<dbReference type="AlphaFoldDB" id="A0A6A5G0S8"/>
<evidence type="ECO:0000259" key="1">
    <source>
        <dbReference type="Pfam" id="PF07735"/>
    </source>
</evidence>
<protein>
    <recommendedName>
        <fullName evidence="1">Sdz-33 F-box domain-containing protein</fullName>
    </recommendedName>
</protein>
<dbReference type="GeneID" id="9799128"/>
<reference evidence="2 3" key="1">
    <citation type="submission" date="2019-12" db="EMBL/GenBank/DDBJ databases">
        <title>Chromosome-level assembly of the Caenorhabditis remanei genome.</title>
        <authorList>
            <person name="Teterina A.A."/>
            <person name="Willis J.H."/>
            <person name="Phillips P.C."/>
        </authorList>
    </citation>
    <scope>NUCLEOTIDE SEQUENCE [LARGE SCALE GENOMIC DNA]</scope>
    <source>
        <strain evidence="2 3">PX506</strain>
        <tissue evidence="2">Whole organism</tissue>
    </source>
</reference>
<dbReference type="InterPro" id="IPR012885">
    <property type="entry name" value="F-box_Sdz-33"/>
</dbReference>
<dbReference type="PANTHER" id="PTHR21503">
    <property type="entry name" value="F-BOX-CONTAINING HYPOTHETICAL PROTEIN C.ELEGANS"/>
    <property type="match status" value="1"/>
</dbReference>
<comment type="caution">
    <text evidence="2">The sequence shown here is derived from an EMBL/GenBank/DDBJ whole genome shotgun (WGS) entry which is preliminary data.</text>
</comment>